<evidence type="ECO:0000313" key="2">
    <source>
        <dbReference type="Proteomes" id="UP000314294"/>
    </source>
</evidence>
<dbReference type="EMBL" id="SRLO01000369">
    <property type="protein sequence ID" value="TNN58859.1"/>
    <property type="molecule type" value="Genomic_DNA"/>
</dbReference>
<keyword evidence="2" id="KW-1185">Reference proteome</keyword>
<comment type="caution">
    <text evidence="1">The sequence shown here is derived from an EMBL/GenBank/DDBJ whole genome shotgun (WGS) entry which is preliminary data.</text>
</comment>
<reference evidence="1 2" key="1">
    <citation type="submission" date="2019-03" db="EMBL/GenBank/DDBJ databases">
        <title>First draft genome of Liparis tanakae, snailfish: a comprehensive survey of snailfish specific genes.</title>
        <authorList>
            <person name="Kim W."/>
            <person name="Song I."/>
            <person name="Jeong J.-H."/>
            <person name="Kim D."/>
            <person name="Kim S."/>
            <person name="Ryu S."/>
            <person name="Song J.Y."/>
            <person name="Lee S.K."/>
        </authorList>
    </citation>
    <scope>NUCLEOTIDE SEQUENCE [LARGE SCALE GENOMIC DNA]</scope>
    <source>
        <tissue evidence="1">Muscle</tissue>
    </source>
</reference>
<protein>
    <submittedName>
        <fullName evidence="1">Uncharacterized protein</fullName>
    </submittedName>
</protein>
<sequence length="352" mass="38994">MDPADSEAFRDALKRRGTHLHQHEEQLSAINQGISHLHNQQGEFQASVSQQVDLLCEQMHQMLTQGDFIEAVRSIKELQNPPTAMDRRPRCTSVAVVTDTLNRLKEAPRCEAEVMQHCTGGDDLWSTSGVLEKKTTSTESSTSQRSKGFDGTGLCMMLVFNVYFSVANSWLSSHIWLFRLVRAQLIEQLIDAAAGSASRKPQRASFSRGMSFCLYASRNPGKRLAGSSERAEAIALLLSEDYSSCGYLRLQQGVQLAEWEAQLHFISNAMGHLNQQLIRQQTNKQPHSTSNSMGSKAEAGGGLLITASAPRRHTCSSPHNTISTAQTRMHFSSCRAAAEWITCTPRRTDLLT</sequence>
<accession>A0A4Z2GZE7</accession>
<name>A0A4Z2GZE7_9TELE</name>
<organism evidence="1 2">
    <name type="scientific">Liparis tanakae</name>
    <name type="common">Tanaka's snailfish</name>
    <dbReference type="NCBI Taxonomy" id="230148"/>
    <lineage>
        <taxon>Eukaryota</taxon>
        <taxon>Metazoa</taxon>
        <taxon>Chordata</taxon>
        <taxon>Craniata</taxon>
        <taxon>Vertebrata</taxon>
        <taxon>Euteleostomi</taxon>
        <taxon>Actinopterygii</taxon>
        <taxon>Neopterygii</taxon>
        <taxon>Teleostei</taxon>
        <taxon>Neoteleostei</taxon>
        <taxon>Acanthomorphata</taxon>
        <taxon>Eupercaria</taxon>
        <taxon>Perciformes</taxon>
        <taxon>Cottioidei</taxon>
        <taxon>Cottales</taxon>
        <taxon>Liparidae</taxon>
        <taxon>Liparis</taxon>
    </lineage>
</organism>
<dbReference type="Proteomes" id="UP000314294">
    <property type="component" value="Unassembled WGS sequence"/>
</dbReference>
<evidence type="ECO:0000313" key="1">
    <source>
        <dbReference type="EMBL" id="TNN58859.1"/>
    </source>
</evidence>
<proteinExistence type="predicted"/>
<dbReference type="AlphaFoldDB" id="A0A4Z2GZE7"/>
<gene>
    <name evidence="1" type="ORF">EYF80_030932</name>
</gene>